<gene>
    <name evidence="2" type="ORF">IAG03_02565</name>
</gene>
<comment type="caution">
    <text evidence="2">The sequence shown here is derived from an EMBL/GenBank/DDBJ whole genome shotgun (WGS) entry which is preliminary data.</text>
</comment>
<proteinExistence type="predicted"/>
<dbReference type="Pfam" id="PF06133">
    <property type="entry name" value="Com_YlbF"/>
    <property type="match status" value="1"/>
</dbReference>
<feature type="coiled-coil region" evidence="1">
    <location>
        <begin position="57"/>
        <end position="84"/>
    </location>
</feature>
<dbReference type="Gene3D" id="1.20.1500.10">
    <property type="entry name" value="YheA/YmcA-like"/>
    <property type="match status" value="1"/>
</dbReference>
<organism evidence="2 3">
    <name type="scientific">Yeguia hominis</name>
    <dbReference type="NCBI Taxonomy" id="2763662"/>
    <lineage>
        <taxon>Bacteria</taxon>
        <taxon>Bacillati</taxon>
        <taxon>Bacillota</taxon>
        <taxon>Clostridia</taxon>
        <taxon>Eubacteriales</taxon>
        <taxon>Yeguiaceae</taxon>
        <taxon>Yeguia</taxon>
    </lineage>
</organism>
<dbReference type="InterPro" id="IPR010368">
    <property type="entry name" value="Com_YlbF"/>
</dbReference>
<dbReference type="Proteomes" id="UP000651482">
    <property type="component" value="Unassembled WGS sequence"/>
</dbReference>
<sequence>MKLVELAREIGKELQQDDRYLALRLASQSADEDVKLQGMIGEFNLKKLAINNEASKEARDEEKLKTLNSDLRKLYREIMENEKMAVYQTTKREMDHLVQRLTSIITLCAEGEDPATADYDPSSCTGNCGTCGGCH</sequence>
<keyword evidence="1" id="KW-0175">Coiled coil</keyword>
<accession>A0A926D5Q1</accession>
<keyword evidence="3" id="KW-1185">Reference proteome</keyword>
<reference evidence="2" key="1">
    <citation type="submission" date="2020-08" db="EMBL/GenBank/DDBJ databases">
        <title>Genome public.</title>
        <authorList>
            <person name="Liu C."/>
            <person name="Sun Q."/>
        </authorList>
    </citation>
    <scope>NUCLEOTIDE SEQUENCE</scope>
    <source>
        <strain evidence="2">NSJ-40</strain>
    </source>
</reference>
<evidence type="ECO:0000313" key="2">
    <source>
        <dbReference type="EMBL" id="MBC8532900.1"/>
    </source>
</evidence>
<dbReference type="EMBL" id="JACRSN010000003">
    <property type="protein sequence ID" value="MBC8532900.1"/>
    <property type="molecule type" value="Genomic_DNA"/>
</dbReference>
<dbReference type="InterPro" id="IPR023378">
    <property type="entry name" value="YheA/YmcA-like_dom_sf"/>
</dbReference>
<evidence type="ECO:0000256" key="1">
    <source>
        <dbReference type="SAM" id="Coils"/>
    </source>
</evidence>
<dbReference type="SUPFAM" id="SSF158622">
    <property type="entry name" value="YheA/YmcA-like"/>
    <property type="match status" value="1"/>
</dbReference>
<dbReference type="AlphaFoldDB" id="A0A926D5Q1"/>
<name>A0A926D5Q1_9FIRM</name>
<evidence type="ECO:0000313" key="3">
    <source>
        <dbReference type="Proteomes" id="UP000651482"/>
    </source>
</evidence>
<protein>
    <submittedName>
        <fullName evidence="2">YlbF family regulator</fullName>
    </submittedName>
</protein>